<evidence type="ECO:0000256" key="6">
    <source>
        <dbReference type="ARBA" id="ARBA00022741"/>
    </source>
</evidence>
<keyword evidence="8 13" id="KW-1133">Transmembrane helix</keyword>
<feature type="compositionally biased region" description="Basic residues" evidence="12">
    <location>
        <begin position="387"/>
        <end position="399"/>
    </location>
</feature>
<feature type="transmembrane region" description="Helical" evidence="13">
    <location>
        <begin position="241"/>
        <end position="264"/>
    </location>
</feature>
<dbReference type="InterPro" id="IPR047117">
    <property type="entry name" value="PERK1-13-like"/>
</dbReference>
<evidence type="ECO:0000313" key="16">
    <source>
        <dbReference type="EMBL" id="GJN14454.1"/>
    </source>
</evidence>
<keyword evidence="3" id="KW-0418">Kinase</keyword>
<comment type="catalytic activity">
    <reaction evidence="11">
        <text>L-seryl-[protein] + ATP = O-phospho-L-seryl-[protein] + ADP + H(+)</text>
        <dbReference type="Rhea" id="RHEA:17989"/>
        <dbReference type="Rhea" id="RHEA-COMP:9863"/>
        <dbReference type="Rhea" id="RHEA-COMP:11604"/>
        <dbReference type="ChEBI" id="CHEBI:15378"/>
        <dbReference type="ChEBI" id="CHEBI:29999"/>
        <dbReference type="ChEBI" id="CHEBI:30616"/>
        <dbReference type="ChEBI" id="CHEBI:83421"/>
        <dbReference type="ChEBI" id="CHEBI:456216"/>
        <dbReference type="EC" id="2.7.11.1"/>
    </reaction>
</comment>
<dbReference type="InterPro" id="IPR043891">
    <property type="entry name" value="SPARK"/>
</dbReference>
<feature type="compositionally biased region" description="Basic residues" evidence="12">
    <location>
        <begin position="444"/>
        <end position="457"/>
    </location>
</feature>
<dbReference type="GO" id="GO:0005524">
    <property type="term" value="F:ATP binding"/>
    <property type="evidence" value="ECO:0007669"/>
    <property type="project" value="UniProtKB-KW"/>
</dbReference>
<feature type="region of interest" description="Disordered" evidence="12">
    <location>
        <begin position="271"/>
        <end position="292"/>
    </location>
</feature>
<evidence type="ECO:0000256" key="8">
    <source>
        <dbReference type="ARBA" id="ARBA00022989"/>
    </source>
</evidence>
<feature type="compositionally biased region" description="Basic and acidic residues" evidence="12">
    <location>
        <begin position="512"/>
        <end position="525"/>
    </location>
</feature>
<dbReference type="Pfam" id="PF19160">
    <property type="entry name" value="SPARK"/>
    <property type="match status" value="1"/>
</dbReference>
<evidence type="ECO:0000313" key="17">
    <source>
        <dbReference type="Proteomes" id="UP001054889"/>
    </source>
</evidence>
<keyword evidence="4" id="KW-0808">Transferase</keyword>
<feature type="compositionally biased region" description="Pro residues" evidence="12">
    <location>
        <begin position="357"/>
        <end position="367"/>
    </location>
</feature>
<evidence type="ECO:0000256" key="14">
    <source>
        <dbReference type="SAM" id="SignalP"/>
    </source>
</evidence>
<dbReference type="PANTHER" id="PTHR47982">
    <property type="entry name" value="PROLINE-RICH RECEPTOR-LIKE PROTEIN KINASE PERK4"/>
    <property type="match status" value="1"/>
</dbReference>
<evidence type="ECO:0000256" key="13">
    <source>
        <dbReference type="SAM" id="Phobius"/>
    </source>
</evidence>
<dbReference type="GO" id="GO:0005886">
    <property type="term" value="C:plasma membrane"/>
    <property type="evidence" value="ECO:0007669"/>
    <property type="project" value="UniProtKB-SubCell"/>
</dbReference>
<evidence type="ECO:0000256" key="4">
    <source>
        <dbReference type="ARBA" id="ARBA00022679"/>
    </source>
</evidence>
<dbReference type="EC" id="2.7.11.1" evidence="2"/>
<comment type="catalytic activity">
    <reaction evidence="10">
        <text>L-threonyl-[protein] + ATP = O-phospho-L-threonyl-[protein] + ADP + H(+)</text>
        <dbReference type="Rhea" id="RHEA:46608"/>
        <dbReference type="Rhea" id="RHEA-COMP:11060"/>
        <dbReference type="Rhea" id="RHEA-COMP:11605"/>
        <dbReference type="ChEBI" id="CHEBI:15378"/>
        <dbReference type="ChEBI" id="CHEBI:30013"/>
        <dbReference type="ChEBI" id="CHEBI:30616"/>
        <dbReference type="ChEBI" id="CHEBI:61977"/>
        <dbReference type="ChEBI" id="CHEBI:456216"/>
        <dbReference type="EC" id="2.7.11.1"/>
    </reaction>
</comment>
<feature type="compositionally biased region" description="Pro residues" evidence="12">
    <location>
        <begin position="464"/>
        <end position="475"/>
    </location>
</feature>
<evidence type="ECO:0000256" key="10">
    <source>
        <dbReference type="ARBA" id="ARBA00047899"/>
    </source>
</evidence>
<evidence type="ECO:0000256" key="11">
    <source>
        <dbReference type="ARBA" id="ARBA00048679"/>
    </source>
</evidence>
<feature type="compositionally biased region" description="Basic and acidic residues" evidence="12">
    <location>
        <begin position="533"/>
        <end position="551"/>
    </location>
</feature>
<name>A0AAV5DUS0_ELECO</name>
<comment type="subcellular location">
    <subcellularLocation>
        <location evidence="1">Cell membrane</location>
        <topology evidence="1">Single-pass membrane protein</topology>
    </subcellularLocation>
</comment>
<feature type="compositionally biased region" description="Basic residues" evidence="12">
    <location>
        <begin position="371"/>
        <end position="380"/>
    </location>
</feature>
<keyword evidence="14" id="KW-0732">Signal</keyword>
<evidence type="ECO:0000256" key="12">
    <source>
        <dbReference type="SAM" id="MobiDB-lite"/>
    </source>
</evidence>
<evidence type="ECO:0000256" key="9">
    <source>
        <dbReference type="ARBA" id="ARBA00023136"/>
    </source>
</evidence>
<keyword evidence="5 13" id="KW-0812">Transmembrane</keyword>
<keyword evidence="7" id="KW-0067">ATP-binding</keyword>
<feature type="signal peptide" evidence="14">
    <location>
        <begin position="1"/>
        <end position="24"/>
    </location>
</feature>
<keyword evidence="9 13" id="KW-0472">Membrane</keyword>
<feature type="region of interest" description="Disordered" evidence="12">
    <location>
        <begin position="333"/>
        <end position="405"/>
    </location>
</feature>
<feature type="compositionally biased region" description="Basic and acidic residues" evidence="12">
    <location>
        <begin position="271"/>
        <end position="283"/>
    </location>
</feature>
<evidence type="ECO:0000256" key="2">
    <source>
        <dbReference type="ARBA" id="ARBA00012513"/>
    </source>
</evidence>
<reference evidence="16" key="2">
    <citation type="submission" date="2021-12" db="EMBL/GenBank/DDBJ databases">
        <title>Resequencing data analysis of finger millet.</title>
        <authorList>
            <person name="Hatakeyama M."/>
            <person name="Aluri S."/>
            <person name="Balachadran M.T."/>
            <person name="Sivarajan S.R."/>
            <person name="Poveda L."/>
            <person name="Shimizu-Inatsugi R."/>
            <person name="Schlapbach R."/>
            <person name="Sreeman S.M."/>
            <person name="Shimizu K.K."/>
        </authorList>
    </citation>
    <scope>NUCLEOTIDE SEQUENCE</scope>
</reference>
<keyword evidence="3" id="KW-0723">Serine/threonine-protein kinase</keyword>
<dbReference type="Proteomes" id="UP001054889">
    <property type="component" value="Unassembled WGS sequence"/>
</dbReference>
<evidence type="ECO:0000256" key="5">
    <source>
        <dbReference type="ARBA" id="ARBA00022692"/>
    </source>
</evidence>
<evidence type="ECO:0000256" key="7">
    <source>
        <dbReference type="ARBA" id="ARBA00022840"/>
    </source>
</evidence>
<dbReference type="Gene3D" id="3.30.200.20">
    <property type="entry name" value="Phosphorylase Kinase, domain 1"/>
    <property type="match status" value="1"/>
</dbReference>
<evidence type="ECO:0000259" key="15">
    <source>
        <dbReference type="Pfam" id="PF19160"/>
    </source>
</evidence>
<dbReference type="AlphaFoldDB" id="A0AAV5DUS0"/>
<protein>
    <recommendedName>
        <fullName evidence="2">non-specific serine/threonine protein kinase</fullName>
        <ecNumber evidence="2">2.7.11.1</ecNumber>
    </recommendedName>
</protein>
<reference evidence="16" key="1">
    <citation type="journal article" date="2018" name="DNA Res.">
        <title>Multiple hybrid de novo genome assembly of finger millet, an orphan allotetraploid crop.</title>
        <authorList>
            <person name="Hatakeyama M."/>
            <person name="Aluri S."/>
            <person name="Balachadran M.T."/>
            <person name="Sivarajan S.R."/>
            <person name="Patrignani A."/>
            <person name="Gruter S."/>
            <person name="Poveda L."/>
            <person name="Shimizu-Inatsugi R."/>
            <person name="Baeten J."/>
            <person name="Francoijs K.J."/>
            <person name="Nataraja K.N."/>
            <person name="Reddy Y.A.N."/>
            <person name="Phadnis S."/>
            <person name="Ravikumar R.L."/>
            <person name="Schlapbach R."/>
            <person name="Sreeman S.M."/>
            <person name="Shimizu K.K."/>
        </authorList>
    </citation>
    <scope>NUCLEOTIDE SEQUENCE</scope>
</reference>
<dbReference type="EMBL" id="BQKI01000071">
    <property type="protein sequence ID" value="GJN14454.1"/>
    <property type="molecule type" value="Genomic_DNA"/>
</dbReference>
<feature type="region of interest" description="Disordered" evidence="12">
    <location>
        <begin position="438"/>
        <end position="587"/>
    </location>
</feature>
<keyword evidence="6" id="KW-0547">Nucleotide-binding</keyword>
<evidence type="ECO:0000256" key="1">
    <source>
        <dbReference type="ARBA" id="ARBA00004162"/>
    </source>
</evidence>
<gene>
    <name evidence="16" type="primary">gb01286</name>
    <name evidence="16" type="ORF">PR202_gb01286</name>
</gene>
<accession>A0AAV5DUS0</accession>
<dbReference type="GO" id="GO:0004674">
    <property type="term" value="F:protein serine/threonine kinase activity"/>
    <property type="evidence" value="ECO:0007669"/>
    <property type="project" value="UniProtKB-KW"/>
</dbReference>
<keyword evidence="17" id="KW-1185">Reference proteome</keyword>
<sequence>MPAPAVLKLVVLLVLLARPPSTAGAGNATAEACPLDLGYVRTFPWDPSPCGGGTQRNMTACCQTLLSVLAIGIAGRLRATGRFRLPSASASAACLDRYADELAGAPLDLPGSSLVPACFPSPDQFAITPSYCAGVTTVADFRATAGNDAVAALDSACGPDLTASQVCLPCLNAGIGAAARLTTAAGNDSKSAPCFYLTVLYAAGVANKAGPTYPPTAACALGLGLSSPPSNSSKSKETATIYATTIPIVFILLLASVLLAFFLWRKRRHDANSKKKKGSTERRSHPRPNTGSILFDIGELAKATGGFAERNLIGRGGFGAVYRGVLAGRLRGGCEEDAGPGRGGRRRGVHQRGGDHQPPPAPQPGAPPRLLHLRRRRRGRQAAVPRLRLHAQRRARGLHLPRQGTRVQAAGVDLVAAAEHHPGRGAGARVPALRREAGDLPPRHQGHQHPPRRRPARARGGLRPGPPEPGGPVPPHHARGGDARLPRPRVRAVRPAHGEERRVQLRRAGAGGHERAPRAGHDRPGRARAHHRLGVDARQGRPGEGGARRGDAVGGRGGGEPARRGHGEVRARRDPVRARHGGAPAHH</sequence>
<evidence type="ECO:0000256" key="3">
    <source>
        <dbReference type="ARBA" id="ARBA00022527"/>
    </source>
</evidence>
<feature type="chain" id="PRO_5043752884" description="non-specific serine/threonine protein kinase" evidence="14">
    <location>
        <begin position="25"/>
        <end position="587"/>
    </location>
</feature>
<comment type="caution">
    <text evidence="16">The sequence shown here is derived from an EMBL/GenBank/DDBJ whole genome shotgun (WGS) entry which is preliminary data.</text>
</comment>
<feature type="compositionally biased region" description="Basic and acidic residues" evidence="12">
    <location>
        <begin position="561"/>
        <end position="577"/>
    </location>
</feature>
<proteinExistence type="predicted"/>
<organism evidence="16 17">
    <name type="scientific">Eleusine coracana subsp. coracana</name>
    <dbReference type="NCBI Taxonomy" id="191504"/>
    <lineage>
        <taxon>Eukaryota</taxon>
        <taxon>Viridiplantae</taxon>
        <taxon>Streptophyta</taxon>
        <taxon>Embryophyta</taxon>
        <taxon>Tracheophyta</taxon>
        <taxon>Spermatophyta</taxon>
        <taxon>Magnoliopsida</taxon>
        <taxon>Liliopsida</taxon>
        <taxon>Poales</taxon>
        <taxon>Poaceae</taxon>
        <taxon>PACMAD clade</taxon>
        <taxon>Chloridoideae</taxon>
        <taxon>Cynodonteae</taxon>
        <taxon>Eleusininae</taxon>
        <taxon>Eleusine</taxon>
    </lineage>
</organism>
<feature type="domain" description="SPARK" evidence="15">
    <location>
        <begin position="29"/>
        <end position="195"/>
    </location>
</feature>